<dbReference type="Pfam" id="PF13173">
    <property type="entry name" value="AAA_14"/>
    <property type="match status" value="1"/>
</dbReference>
<evidence type="ECO:0000313" key="3">
    <source>
        <dbReference type="EMBL" id="ORW84546.1"/>
    </source>
</evidence>
<evidence type="ECO:0000259" key="2">
    <source>
        <dbReference type="Pfam" id="PF13635"/>
    </source>
</evidence>
<dbReference type="InterPro" id="IPR025420">
    <property type="entry name" value="DUF4143"/>
</dbReference>
<organism evidence="3 4">
    <name type="scientific">Mycobacterium riyadhense</name>
    <dbReference type="NCBI Taxonomy" id="486698"/>
    <lineage>
        <taxon>Bacteria</taxon>
        <taxon>Bacillati</taxon>
        <taxon>Actinomycetota</taxon>
        <taxon>Actinomycetes</taxon>
        <taxon>Mycobacteriales</taxon>
        <taxon>Mycobacteriaceae</taxon>
        <taxon>Mycobacterium</taxon>
    </lineage>
</organism>
<protein>
    <submittedName>
        <fullName evidence="3">ATP-binding protein</fullName>
    </submittedName>
</protein>
<dbReference type="PANTHER" id="PTHR43566:SF2">
    <property type="entry name" value="DUF4143 DOMAIN-CONTAINING PROTEIN"/>
    <property type="match status" value="1"/>
</dbReference>
<reference evidence="3 4" key="1">
    <citation type="submission" date="2016-01" db="EMBL/GenBank/DDBJ databases">
        <title>The new phylogeny of the genus Mycobacterium.</title>
        <authorList>
            <person name="Tarcisio F."/>
            <person name="Conor M."/>
            <person name="Antonella G."/>
            <person name="Elisabetta G."/>
            <person name="Giulia F.S."/>
            <person name="Sara T."/>
            <person name="Anna F."/>
            <person name="Clotilde B."/>
            <person name="Roberto B."/>
            <person name="Veronica D.S."/>
            <person name="Fabio R."/>
            <person name="Monica P."/>
            <person name="Olivier J."/>
            <person name="Enrico T."/>
            <person name="Nicola S."/>
        </authorList>
    </citation>
    <scope>NUCLEOTIDE SEQUENCE [LARGE SCALE GENOMIC DNA]</scope>
    <source>
        <strain evidence="3 4">DSM 45176</strain>
    </source>
</reference>
<dbReference type="GeneID" id="93497667"/>
<dbReference type="RefSeq" id="WP_085249488.1">
    <property type="nucleotide sequence ID" value="NZ_CAJMWN010000002.1"/>
</dbReference>
<dbReference type="Pfam" id="PF13635">
    <property type="entry name" value="DUF4143"/>
    <property type="match status" value="1"/>
</dbReference>
<proteinExistence type="predicted"/>
<keyword evidence="4" id="KW-1185">Reference proteome</keyword>
<comment type="caution">
    <text evidence="3">The sequence shown here is derived from an EMBL/GenBank/DDBJ whole genome shotgun (WGS) entry which is preliminary data.</text>
</comment>
<gene>
    <name evidence="3" type="ORF">AWC22_00860</name>
</gene>
<feature type="domain" description="AAA" evidence="1">
    <location>
        <begin position="19"/>
        <end position="130"/>
    </location>
</feature>
<sequence>MYQARFVDGLLERLMADFPAVVITGPRATGKTTTAARHTRSVVRLDRKADAEAYRADADSVLARQPEPVLLDEWQAVPEVLGAVKRSVDRDPRPGRFVITGSVRATLTAETWPGTGRVLTLPMYGLTVAESQGRPDKPAFLDVLANGGVPPNPQRPPDLVGYLDLALAGGYPEPLLLRPARSRAHWLESYVEQLITRDAAELQHGRDPDRLRRYFAAVALNTAGFVEQTTLAGAAGVDKRTAAAYEQLLRNLLVVDALPAWTTNRLKRLVRGPKRHLTDVALLSGAVGVDTAAVLADGALLGRVLETFVLAQLRAEVPACHTRPRLYHLRQEQGRREIDIVAELGGRRVIGIEVKAGTATRTDARHLGWLRDEYDDRFLAGVILHTGTHLYELGDRITAAPIAALWS</sequence>
<keyword evidence="3" id="KW-0067">ATP-binding</keyword>
<accession>A0A1X2D8P4</accession>
<dbReference type="EMBL" id="LQPQ01000035">
    <property type="protein sequence ID" value="ORW84546.1"/>
    <property type="molecule type" value="Genomic_DNA"/>
</dbReference>
<dbReference type="InterPro" id="IPR041682">
    <property type="entry name" value="AAA_14"/>
</dbReference>
<keyword evidence="3" id="KW-0547">Nucleotide-binding</keyword>
<evidence type="ECO:0000259" key="1">
    <source>
        <dbReference type="Pfam" id="PF13173"/>
    </source>
</evidence>
<name>A0A1X2D8P4_9MYCO</name>
<dbReference type="GO" id="GO:0005524">
    <property type="term" value="F:ATP binding"/>
    <property type="evidence" value="ECO:0007669"/>
    <property type="project" value="UniProtKB-KW"/>
</dbReference>
<dbReference type="SUPFAM" id="SSF52540">
    <property type="entry name" value="P-loop containing nucleoside triphosphate hydrolases"/>
    <property type="match status" value="1"/>
</dbReference>
<evidence type="ECO:0000313" key="4">
    <source>
        <dbReference type="Proteomes" id="UP000193087"/>
    </source>
</evidence>
<feature type="domain" description="DUF4143" evidence="2">
    <location>
        <begin position="197"/>
        <end position="357"/>
    </location>
</feature>
<dbReference type="AlphaFoldDB" id="A0A1X2D8P4"/>
<dbReference type="Proteomes" id="UP000193087">
    <property type="component" value="Unassembled WGS sequence"/>
</dbReference>
<dbReference type="InterPro" id="IPR027417">
    <property type="entry name" value="P-loop_NTPase"/>
</dbReference>
<dbReference type="PANTHER" id="PTHR43566">
    <property type="entry name" value="CONSERVED PROTEIN"/>
    <property type="match status" value="1"/>
</dbReference>